<dbReference type="GO" id="GO:0009306">
    <property type="term" value="P:protein secretion"/>
    <property type="evidence" value="ECO:0007669"/>
    <property type="project" value="InterPro"/>
</dbReference>
<evidence type="ECO:0000259" key="12">
    <source>
        <dbReference type="Pfam" id="PF21687"/>
    </source>
</evidence>
<evidence type="ECO:0000256" key="2">
    <source>
        <dbReference type="ARBA" id="ARBA00007246"/>
    </source>
</evidence>
<dbReference type="RefSeq" id="WP_146391503.1">
    <property type="nucleotide sequence ID" value="NZ_SJPK01000005.1"/>
</dbReference>
<evidence type="ECO:0000256" key="6">
    <source>
        <dbReference type="ARBA" id="ARBA00022692"/>
    </source>
</evidence>
<feature type="domain" description="T2SS protein K first SAM-like" evidence="12">
    <location>
        <begin position="141"/>
        <end position="266"/>
    </location>
</feature>
<evidence type="ECO:0000256" key="4">
    <source>
        <dbReference type="ARBA" id="ARBA00022475"/>
    </source>
</evidence>
<comment type="subcellular location">
    <subcellularLocation>
        <location evidence="1">Cell inner membrane</location>
    </subcellularLocation>
</comment>
<name>A0A5C5XUI3_9BACT</name>
<comment type="similarity">
    <text evidence="2">Belongs to the GSP K family.</text>
</comment>
<dbReference type="SUPFAM" id="SSF158544">
    <property type="entry name" value="GspK insert domain-like"/>
    <property type="match status" value="1"/>
</dbReference>
<evidence type="ECO:0000313" key="14">
    <source>
        <dbReference type="Proteomes" id="UP000318053"/>
    </source>
</evidence>
<keyword evidence="4" id="KW-1003">Cell membrane</keyword>
<dbReference type="PANTHER" id="PTHR38831:SF2">
    <property type="entry name" value="TYPE II SECRETION SYSTEM PROTEIN K"/>
    <property type="match status" value="1"/>
</dbReference>
<dbReference type="EMBL" id="SJPK01000005">
    <property type="protein sequence ID" value="TWT66378.1"/>
    <property type="molecule type" value="Genomic_DNA"/>
</dbReference>
<dbReference type="OrthoDB" id="260436at2"/>
<dbReference type="Gene3D" id="1.10.40.60">
    <property type="entry name" value="EpsJ-like"/>
    <property type="match status" value="1"/>
</dbReference>
<dbReference type="InterPro" id="IPR005628">
    <property type="entry name" value="GspK"/>
</dbReference>
<dbReference type="AlphaFoldDB" id="A0A5C5XUI3"/>
<keyword evidence="3" id="KW-0813">Transport</keyword>
<accession>A0A5C5XUI3</accession>
<dbReference type="InterPro" id="IPR038072">
    <property type="entry name" value="GspK_central_sf"/>
</dbReference>
<evidence type="ECO:0000256" key="8">
    <source>
        <dbReference type="ARBA" id="ARBA00022989"/>
    </source>
</evidence>
<comment type="caution">
    <text evidence="13">The sequence shown here is derived from an EMBL/GenBank/DDBJ whole genome shotgun (WGS) entry which is preliminary data.</text>
</comment>
<dbReference type="GO" id="GO:0005886">
    <property type="term" value="C:plasma membrane"/>
    <property type="evidence" value="ECO:0007669"/>
    <property type="project" value="UniProtKB-SubCell"/>
</dbReference>
<keyword evidence="8 11" id="KW-1133">Transmembrane helix</keyword>
<feature type="transmembrane region" description="Helical" evidence="11">
    <location>
        <begin position="26"/>
        <end position="45"/>
    </location>
</feature>
<sequence length="602" mass="62917">MSPAPSHNSIGTMRPLAVRASNRRGFFLVLVLVVVAVSTMAVYSFSELMLAADETAYLQGDLVQSRLNMDSGVEAIRLILASPPIDREAAGGVYNNAMQFRGVAITNIADGPVQRFTVVAPGLTDTGSLGGIRYGLQNESARINVNALLVLEENSDAIDMLTTLAGGGGAEAAMSGMLGAVAGSDSSDSESLESANMAVQLLMTLPGMTVDIADAILDWIDTDTEPRPAGCEDEYYGTLPSPYSCPNEPLQSVEELLLVRGVTPQLLFGADANRNGVLDLDEQQRAAVSIDTAGALGWASYLTVHGAENNITAAGDPRVNVNGEDLEVLYDELMTALGDETYASFIVAYRMSGESSLQNSEALMSAAQSAGGDEVTQSEEDEEEEGNSPTMPWSIDAMSSLDLTAGAGVEVNQVLDLIGAEVSIDGTNYSSPFLDDPLLMGEYLPLLMDQLTTQETEALPGRINLNEAPAEILAGLSLVDIDTMSALLEARGAGPGGLSGGGASVGASNDRSHATWPLTEGIVSLDQMRALLPLVTAGGDVYRAQVIGFDESSGLAARGEVIIDATDTTNPRVVAFRNLTHLGRGFDLSVLGGMAGLATPQN</sequence>
<dbReference type="Pfam" id="PF21687">
    <property type="entry name" value="T2SSK_1st"/>
    <property type="match status" value="1"/>
</dbReference>
<dbReference type="Proteomes" id="UP000318053">
    <property type="component" value="Unassembled WGS sequence"/>
</dbReference>
<protein>
    <submittedName>
        <fullName evidence="13">General secretion pathway protein K</fullName>
    </submittedName>
</protein>
<evidence type="ECO:0000313" key="13">
    <source>
        <dbReference type="EMBL" id="TWT66378.1"/>
    </source>
</evidence>
<evidence type="ECO:0000256" key="10">
    <source>
        <dbReference type="SAM" id="MobiDB-lite"/>
    </source>
</evidence>
<keyword evidence="14" id="KW-1185">Reference proteome</keyword>
<keyword evidence="9 11" id="KW-0472">Membrane</keyword>
<keyword evidence="7" id="KW-0653">Protein transport</keyword>
<evidence type="ECO:0000256" key="11">
    <source>
        <dbReference type="SAM" id="Phobius"/>
    </source>
</evidence>
<keyword evidence="6 11" id="KW-0812">Transmembrane</keyword>
<dbReference type="PANTHER" id="PTHR38831">
    <property type="entry name" value="TYPE II SECRETION SYSTEM PROTEIN K"/>
    <property type="match status" value="1"/>
</dbReference>
<gene>
    <name evidence="13" type="ORF">CA85_24720</name>
</gene>
<evidence type="ECO:0000256" key="1">
    <source>
        <dbReference type="ARBA" id="ARBA00004533"/>
    </source>
</evidence>
<proteinExistence type="inferred from homology"/>
<organism evidence="13 14">
    <name type="scientific">Allorhodopirellula solitaria</name>
    <dbReference type="NCBI Taxonomy" id="2527987"/>
    <lineage>
        <taxon>Bacteria</taxon>
        <taxon>Pseudomonadati</taxon>
        <taxon>Planctomycetota</taxon>
        <taxon>Planctomycetia</taxon>
        <taxon>Pirellulales</taxon>
        <taxon>Pirellulaceae</taxon>
        <taxon>Allorhodopirellula</taxon>
    </lineage>
</organism>
<keyword evidence="5" id="KW-0997">Cell inner membrane</keyword>
<feature type="region of interest" description="Disordered" evidence="10">
    <location>
        <begin position="360"/>
        <end position="392"/>
    </location>
</feature>
<evidence type="ECO:0000256" key="5">
    <source>
        <dbReference type="ARBA" id="ARBA00022519"/>
    </source>
</evidence>
<dbReference type="InterPro" id="IPR049031">
    <property type="entry name" value="T2SSK_SAM-like_1st"/>
</dbReference>
<evidence type="ECO:0000256" key="3">
    <source>
        <dbReference type="ARBA" id="ARBA00022448"/>
    </source>
</evidence>
<reference evidence="13 14" key="1">
    <citation type="submission" date="2019-02" db="EMBL/GenBank/DDBJ databases">
        <title>Deep-cultivation of Planctomycetes and their phenomic and genomic characterization uncovers novel biology.</title>
        <authorList>
            <person name="Wiegand S."/>
            <person name="Jogler M."/>
            <person name="Boedeker C."/>
            <person name="Pinto D."/>
            <person name="Vollmers J."/>
            <person name="Rivas-Marin E."/>
            <person name="Kohn T."/>
            <person name="Peeters S.H."/>
            <person name="Heuer A."/>
            <person name="Rast P."/>
            <person name="Oberbeckmann S."/>
            <person name="Bunk B."/>
            <person name="Jeske O."/>
            <person name="Meyerdierks A."/>
            <person name="Storesund J.E."/>
            <person name="Kallscheuer N."/>
            <person name="Luecker S."/>
            <person name="Lage O.M."/>
            <person name="Pohl T."/>
            <person name="Merkel B.J."/>
            <person name="Hornburger P."/>
            <person name="Mueller R.-W."/>
            <person name="Bruemmer F."/>
            <person name="Labrenz M."/>
            <person name="Spormann A.M."/>
            <person name="Op Den Camp H."/>
            <person name="Overmann J."/>
            <person name="Amann R."/>
            <person name="Jetten M.S.M."/>
            <person name="Mascher T."/>
            <person name="Medema M.H."/>
            <person name="Devos D.P."/>
            <person name="Kaster A.-K."/>
            <person name="Ovreas L."/>
            <person name="Rohde M."/>
            <person name="Galperin M.Y."/>
            <person name="Jogler C."/>
        </authorList>
    </citation>
    <scope>NUCLEOTIDE SEQUENCE [LARGE SCALE GENOMIC DNA]</scope>
    <source>
        <strain evidence="13 14">CA85</strain>
    </source>
</reference>
<feature type="compositionally biased region" description="Acidic residues" evidence="10">
    <location>
        <begin position="376"/>
        <end position="386"/>
    </location>
</feature>
<evidence type="ECO:0000256" key="7">
    <source>
        <dbReference type="ARBA" id="ARBA00022927"/>
    </source>
</evidence>
<evidence type="ECO:0000256" key="9">
    <source>
        <dbReference type="ARBA" id="ARBA00023136"/>
    </source>
</evidence>